<dbReference type="PANTHER" id="PTHR10689">
    <property type="entry name" value="MICROSOMAL GLUTATHIONE S-TRANSFERASE 1"/>
    <property type="match status" value="1"/>
</dbReference>
<keyword evidence="13" id="KW-0472">Membrane</keyword>
<dbReference type="GO" id="GO:0005789">
    <property type="term" value="C:endoplasmic reticulum membrane"/>
    <property type="evidence" value="ECO:0007669"/>
    <property type="project" value="UniProtKB-SubCell"/>
</dbReference>
<keyword evidence="7" id="KW-0812">Transmembrane</keyword>
<evidence type="ECO:0000256" key="12">
    <source>
        <dbReference type="ARBA" id="ARBA00023128"/>
    </source>
</evidence>
<evidence type="ECO:0000256" key="8">
    <source>
        <dbReference type="ARBA" id="ARBA00022787"/>
    </source>
</evidence>
<keyword evidence="11" id="KW-0007">Acetylation</keyword>
<organism evidence="18 19">
    <name type="scientific">Thraustotheca clavata</name>
    <dbReference type="NCBI Taxonomy" id="74557"/>
    <lineage>
        <taxon>Eukaryota</taxon>
        <taxon>Sar</taxon>
        <taxon>Stramenopiles</taxon>
        <taxon>Oomycota</taxon>
        <taxon>Saprolegniomycetes</taxon>
        <taxon>Saprolegniales</taxon>
        <taxon>Achlyaceae</taxon>
        <taxon>Thraustotheca</taxon>
    </lineage>
</organism>
<evidence type="ECO:0000256" key="14">
    <source>
        <dbReference type="ARBA" id="ARBA00038540"/>
    </source>
</evidence>
<gene>
    <name evidence="18" type="ORF">THRCLA_10247</name>
</gene>
<keyword evidence="9" id="KW-0256">Endoplasmic reticulum</keyword>
<dbReference type="GO" id="GO:0005741">
    <property type="term" value="C:mitochondrial outer membrane"/>
    <property type="evidence" value="ECO:0007669"/>
    <property type="project" value="UniProtKB-SubCell"/>
</dbReference>
<keyword evidence="19" id="KW-1185">Reference proteome</keyword>
<evidence type="ECO:0000256" key="2">
    <source>
        <dbReference type="ARBA" id="ARBA00004294"/>
    </source>
</evidence>
<dbReference type="InterPro" id="IPR023352">
    <property type="entry name" value="MAPEG-like_dom_sf"/>
</dbReference>
<dbReference type="EC" id="2.5.1.18" evidence="5"/>
<evidence type="ECO:0000256" key="7">
    <source>
        <dbReference type="ARBA" id="ARBA00022692"/>
    </source>
</evidence>
<dbReference type="FunFam" id="1.20.120.550:FF:000005">
    <property type="entry name" value="Inorganic phosphate transporter 1-6"/>
    <property type="match status" value="1"/>
</dbReference>
<comment type="similarity">
    <text evidence="4">Belongs to the MAPEG family.</text>
</comment>
<proteinExistence type="inferred from homology"/>
<evidence type="ECO:0000256" key="13">
    <source>
        <dbReference type="ARBA" id="ARBA00023136"/>
    </source>
</evidence>
<keyword evidence="8" id="KW-1000">Mitochondrion outer membrane</keyword>
<comment type="function">
    <text evidence="1">Conjugation of reduced glutathione to a wide number of exogenous and endogenous hydrophobic electrophiles.</text>
</comment>
<feature type="compositionally biased region" description="Polar residues" evidence="17">
    <location>
        <begin position="43"/>
        <end position="55"/>
    </location>
</feature>
<evidence type="ECO:0000256" key="17">
    <source>
        <dbReference type="SAM" id="MobiDB-lite"/>
    </source>
</evidence>
<comment type="subunit">
    <text evidence="14">Homotrimer; The trimer binds only one molecule of glutathione.</text>
</comment>
<comment type="caution">
    <text evidence="18">The sequence shown here is derived from an EMBL/GenBank/DDBJ whole genome shotgun (WGS) entry which is preliminary data.</text>
</comment>
<dbReference type="AlphaFoldDB" id="A0A1V9YSI5"/>
<protein>
    <recommendedName>
        <fullName evidence="15">Microsomal glutathione S-transferase 1</fullName>
        <ecNumber evidence="5">2.5.1.18</ecNumber>
    </recommendedName>
</protein>
<keyword evidence="10" id="KW-1133">Transmembrane helix</keyword>
<evidence type="ECO:0000256" key="5">
    <source>
        <dbReference type="ARBA" id="ARBA00012452"/>
    </source>
</evidence>
<dbReference type="OrthoDB" id="193139at2759"/>
<name>A0A1V9YSI5_9STRA</name>
<evidence type="ECO:0000256" key="1">
    <source>
        <dbReference type="ARBA" id="ARBA00003701"/>
    </source>
</evidence>
<evidence type="ECO:0000313" key="18">
    <source>
        <dbReference type="EMBL" id="OQR88553.1"/>
    </source>
</evidence>
<dbReference type="GO" id="GO:0004364">
    <property type="term" value="F:glutathione transferase activity"/>
    <property type="evidence" value="ECO:0007669"/>
    <property type="project" value="UniProtKB-EC"/>
</dbReference>
<evidence type="ECO:0000256" key="6">
    <source>
        <dbReference type="ARBA" id="ARBA00022679"/>
    </source>
</evidence>
<keyword evidence="12" id="KW-0496">Mitochondrion</keyword>
<dbReference type="EMBL" id="JNBS01003140">
    <property type="protein sequence ID" value="OQR88553.1"/>
    <property type="molecule type" value="Genomic_DNA"/>
</dbReference>
<evidence type="ECO:0000256" key="15">
    <source>
        <dbReference type="ARBA" id="ARBA00039397"/>
    </source>
</evidence>
<dbReference type="Pfam" id="PF01124">
    <property type="entry name" value="MAPEG"/>
    <property type="match status" value="1"/>
</dbReference>
<accession>A0A1V9YSI5</accession>
<evidence type="ECO:0000313" key="19">
    <source>
        <dbReference type="Proteomes" id="UP000243217"/>
    </source>
</evidence>
<evidence type="ECO:0000256" key="11">
    <source>
        <dbReference type="ARBA" id="ARBA00022990"/>
    </source>
</evidence>
<comment type="subcellular location">
    <subcellularLocation>
        <location evidence="3">Endoplasmic reticulum membrane</location>
        <topology evidence="3">Multi-pass membrane protein</topology>
    </subcellularLocation>
    <subcellularLocation>
        <location evidence="2">Mitochondrion outer membrane</location>
    </subcellularLocation>
</comment>
<feature type="region of interest" description="Disordered" evidence="17">
    <location>
        <begin position="37"/>
        <end position="80"/>
    </location>
</feature>
<comment type="catalytic activity">
    <reaction evidence="16">
        <text>RX + glutathione = an S-substituted glutathione + a halide anion + H(+)</text>
        <dbReference type="Rhea" id="RHEA:16437"/>
        <dbReference type="ChEBI" id="CHEBI:15378"/>
        <dbReference type="ChEBI" id="CHEBI:16042"/>
        <dbReference type="ChEBI" id="CHEBI:17792"/>
        <dbReference type="ChEBI" id="CHEBI:57925"/>
        <dbReference type="ChEBI" id="CHEBI:90779"/>
        <dbReference type="EC" id="2.5.1.18"/>
    </reaction>
    <physiologicalReaction direction="left-to-right" evidence="16">
        <dbReference type="Rhea" id="RHEA:16438"/>
    </physiologicalReaction>
</comment>
<dbReference type="Gene3D" id="1.20.120.550">
    <property type="entry name" value="Membrane associated eicosanoid/glutathione metabolism-like domain"/>
    <property type="match status" value="1"/>
</dbReference>
<evidence type="ECO:0000256" key="10">
    <source>
        <dbReference type="ARBA" id="ARBA00022989"/>
    </source>
</evidence>
<dbReference type="InterPro" id="IPR040162">
    <property type="entry name" value="MGST1-like"/>
</dbReference>
<dbReference type="InterPro" id="IPR001129">
    <property type="entry name" value="Membr-assoc_MAPEG"/>
</dbReference>
<sequence>MHGISDLKVLIACTGVLAIKFYASTFIQGGKRFAAGTRPPEDQSLSLNKKNQKQSFGVRDPNAKDEDDENTKKPVRVQPPARAIEEDLRWERLVRNDLENIPIGLLISWAAVNSGGNPLVNSGAIIVFTVSRVAHTIAYAKGVQPHRAIAWTAGVLSTLVLVGNSIHGIITN</sequence>
<reference evidence="18 19" key="1">
    <citation type="journal article" date="2014" name="Genome Biol. Evol.">
        <title>The secreted proteins of Achlya hypogyna and Thraustotheca clavata identify the ancestral oomycete secretome and reveal gene acquisitions by horizontal gene transfer.</title>
        <authorList>
            <person name="Misner I."/>
            <person name="Blouin N."/>
            <person name="Leonard G."/>
            <person name="Richards T.A."/>
            <person name="Lane C.E."/>
        </authorList>
    </citation>
    <scope>NUCLEOTIDE SEQUENCE [LARGE SCALE GENOMIC DNA]</scope>
    <source>
        <strain evidence="18 19">ATCC 34112</strain>
    </source>
</reference>
<evidence type="ECO:0000256" key="4">
    <source>
        <dbReference type="ARBA" id="ARBA00010459"/>
    </source>
</evidence>
<evidence type="ECO:0000256" key="16">
    <source>
        <dbReference type="ARBA" id="ARBA00049385"/>
    </source>
</evidence>
<dbReference type="Proteomes" id="UP000243217">
    <property type="component" value="Unassembled WGS sequence"/>
</dbReference>
<keyword evidence="6" id="KW-0808">Transferase</keyword>
<dbReference type="PANTHER" id="PTHR10689:SF6">
    <property type="entry name" value="MICROSOMAL GLUTATHIONE S-TRANSFERASE 1"/>
    <property type="match status" value="1"/>
</dbReference>
<dbReference type="SUPFAM" id="SSF161084">
    <property type="entry name" value="MAPEG domain-like"/>
    <property type="match status" value="1"/>
</dbReference>
<evidence type="ECO:0000256" key="3">
    <source>
        <dbReference type="ARBA" id="ARBA00004477"/>
    </source>
</evidence>
<evidence type="ECO:0000256" key="9">
    <source>
        <dbReference type="ARBA" id="ARBA00022824"/>
    </source>
</evidence>